<reference evidence="1" key="2">
    <citation type="journal article" date="2015" name="Fish Shellfish Immunol.">
        <title>Early steps in the European eel (Anguilla anguilla)-Vibrio vulnificus interaction in the gills: Role of the RtxA13 toxin.</title>
        <authorList>
            <person name="Callol A."/>
            <person name="Pajuelo D."/>
            <person name="Ebbesson L."/>
            <person name="Teles M."/>
            <person name="MacKenzie S."/>
            <person name="Amaro C."/>
        </authorList>
    </citation>
    <scope>NUCLEOTIDE SEQUENCE</scope>
</reference>
<name>A0A0E9XD64_ANGAN</name>
<sequence length="59" mass="6788">MQARFLCTVFGRMAQTDVCSTHKSQWSLQCFSTHAHTVTVSSKKKSFEKLCCSELRHHI</sequence>
<protein>
    <submittedName>
        <fullName evidence="1">Uncharacterized protein</fullName>
    </submittedName>
</protein>
<proteinExistence type="predicted"/>
<evidence type="ECO:0000313" key="1">
    <source>
        <dbReference type="EMBL" id="JAI00595.1"/>
    </source>
</evidence>
<organism evidence="1">
    <name type="scientific">Anguilla anguilla</name>
    <name type="common">European freshwater eel</name>
    <name type="synonym">Muraena anguilla</name>
    <dbReference type="NCBI Taxonomy" id="7936"/>
    <lineage>
        <taxon>Eukaryota</taxon>
        <taxon>Metazoa</taxon>
        <taxon>Chordata</taxon>
        <taxon>Craniata</taxon>
        <taxon>Vertebrata</taxon>
        <taxon>Euteleostomi</taxon>
        <taxon>Actinopterygii</taxon>
        <taxon>Neopterygii</taxon>
        <taxon>Teleostei</taxon>
        <taxon>Anguilliformes</taxon>
        <taxon>Anguillidae</taxon>
        <taxon>Anguilla</taxon>
    </lineage>
</organism>
<dbReference type="AlphaFoldDB" id="A0A0E9XD64"/>
<reference evidence="1" key="1">
    <citation type="submission" date="2014-11" db="EMBL/GenBank/DDBJ databases">
        <authorList>
            <person name="Amaro Gonzalez C."/>
        </authorList>
    </citation>
    <scope>NUCLEOTIDE SEQUENCE</scope>
</reference>
<dbReference type="EMBL" id="GBXM01007983">
    <property type="protein sequence ID" value="JAI00595.1"/>
    <property type="molecule type" value="Transcribed_RNA"/>
</dbReference>
<accession>A0A0E9XD64</accession>